<dbReference type="GO" id="GO:0003924">
    <property type="term" value="F:GTPase activity"/>
    <property type="evidence" value="ECO:0007669"/>
    <property type="project" value="InterPro"/>
</dbReference>
<reference evidence="5" key="1">
    <citation type="journal article" date="2021" name="PeerJ">
        <title>Extensive microbial diversity within the chicken gut microbiome revealed by metagenomics and culture.</title>
        <authorList>
            <person name="Gilroy R."/>
            <person name="Ravi A."/>
            <person name="Getino M."/>
            <person name="Pursley I."/>
            <person name="Horton D.L."/>
            <person name="Alikhan N.F."/>
            <person name="Baker D."/>
            <person name="Gharbi K."/>
            <person name="Hall N."/>
            <person name="Watson M."/>
            <person name="Adriaenssens E.M."/>
            <person name="Foster-Nyarko E."/>
            <person name="Jarju S."/>
            <person name="Secka A."/>
            <person name="Antonio M."/>
            <person name="Oren A."/>
            <person name="Chaudhuri R.R."/>
            <person name="La Ragione R."/>
            <person name="Hildebrand F."/>
            <person name="Pallen M.J."/>
        </authorList>
    </citation>
    <scope>NUCLEOTIDE SEQUENCE</scope>
    <source>
        <strain evidence="5">B5-657</strain>
    </source>
</reference>
<evidence type="ECO:0000259" key="4">
    <source>
        <dbReference type="PROSITE" id="PS51722"/>
    </source>
</evidence>
<comment type="caution">
    <text evidence="5">The sequence shown here is derived from an EMBL/GenBank/DDBJ whole genome shotgun (WGS) entry which is preliminary data.</text>
</comment>
<keyword evidence="1" id="KW-0547">Nucleotide-binding</keyword>
<dbReference type="PROSITE" id="PS51722">
    <property type="entry name" value="G_TR_2"/>
    <property type="match status" value="1"/>
</dbReference>
<dbReference type="AlphaFoldDB" id="A0A9E2NKX8"/>
<dbReference type="GO" id="GO:0005525">
    <property type="term" value="F:GTP binding"/>
    <property type="evidence" value="ECO:0007669"/>
    <property type="project" value="UniProtKB-KW"/>
</dbReference>
<feature type="non-terminal residue" evidence="5">
    <location>
        <position position="114"/>
    </location>
</feature>
<dbReference type="Gene3D" id="3.40.50.300">
    <property type="entry name" value="P-loop containing nucleotide triphosphate hydrolases"/>
    <property type="match status" value="1"/>
</dbReference>
<dbReference type="PRINTS" id="PR00315">
    <property type="entry name" value="ELONGATNFCT"/>
</dbReference>
<dbReference type="EMBL" id="JAHLFQ010000107">
    <property type="protein sequence ID" value="MBU3804076.1"/>
    <property type="molecule type" value="Genomic_DNA"/>
</dbReference>
<name>A0A9E2NKX8_9FIRM</name>
<reference evidence="5" key="2">
    <citation type="submission" date="2021-04" db="EMBL/GenBank/DDBJ databases">
        <authorList>
            <person name="Gilroy R."/>
        </authorList>
    </citation>
    <scope>NUCLEOTIDE SEQUENCE</scope>
    <source>
        <strain evidence="5">B5-657</strain>
    </source>
</reference>
<keyword evidence="3" id="KW-0342">GTP-binding</keyword>
<protein>
    <submittedName>
        <fullName evidence="5">GTP-binding protein</fullName>
    </submittedName>
</protein>
<dbReference type="Pfam" id="PF00009">
    <property type="entry name" value="GTP_EFTU"/>
    <property type="match status" value="1"/>
</dbReference>
<sequence length="114" mass="12709">MKKLVIGILAHVDAGKTTLSESMLYLSGKIRKLGRVDNQDAFLDTYELERARGITIFSKQAMLELEDTQITLLDTPGHVDFSAEMERTLQVLDYAILVVSGADGVQGHTRTLWK</sequence>
<dbReference type="PROSITE" id="PS00301">
    <property type="entry name" value="G_TR_1"/>
    <property type="match status" value="1"/>
</dbReference>
<keyword evidence="2" id="KW-0648">Protein biosynthesis</keyword>
<dbReference type="InterPro" id="IPR027417">
    <property type="entry name" value="P-loop_NTPase"/>
</dbReference>
<dbReference type="InterPro" id="IPR031157">
    <property type="entry name" value="G_TR_CS"/>
</dbReference>
<dbReference type="Proteomes" id="UP000824229">
    <property type="component" value="Unassembled WGS sequence"/>
</dbReference>
<dbReference type="PANTHER" id="PTHR43261">
    <property type="entry name" value="TRANSLATION ELONGATION FACTOR G-RELATED"/>
    <property type="match status" value="1"/>
</dbReference>
<dbReference type="InterPro" id="IPR005225">
    <property type="entry name" value="Small_GTP-bd"/>
</dbReference>
<evidence type="ECO:0000313" key="5">
    <source>
        <dbReference type="EMBL" id="MBU3804076.1"/>
    </source>
</evidence>
<dbReference type="SUPFAM" id="SSF52540">
    <property type="entry name" value="P-loop containing nucleoside triphosphate hydrolases"/>
    <property type="match status" value="1"/>
</dbReference>
<proteinExistence type="predicted"/>
<organism evidence="5 6">
    <name type="scientific">Candidatus Cellulosilyticum pullistercoris</name>
    <dbReference type="NCBI Taxonomy" id="2838521"/>
    <lineage>
        <taxon>Bacteria</taxon>
        <taxon>Bacillati</taxon>
        <taxon>Bacillota</taxon>
        <taxon>Clostridia</taxon>
        <taxon>Lachnospirales</taxon>
        <taxon>Cellulosilyticaceae</taxon>
        <taxon>Cellulosilyticum</taxon>
    </lineage>
</organism>
<dbReference type="GO" id="GO:0006412">
    <property type="term" value="P:translation"/>
    <property type="evidence" value="ECO:0007669"/>
    <property type="project" value="UniProtKB-KW"/>
</dbReference>
<evidence type="ECO:0000256" key="3">
    <source>
        <dbReference type="ARBA" id="ARBA00023134"/>
    </source>
</evidence>
<dbReference type="PANTHER" id="PTHR43261:SF1">
    <property type="entry name" value="RIBOSOME-RELEASING FACTOR 2, MITOCHONDRIAL"/>
    <property type="match status" value="1"/>
</dbReference>
<dbReference type="InterPro" id="IPR000795">
    <property type="entry name" value="T_Tr_GTP-bd_dom"/>
</dbReference>
<gene>
    <name evidence="5" type="ORF">H9872_04885</name>
</gene>
<evidence type="ECO:0000256" key="1">
    <source>
        <dbReference type="ARBA" id="ARBA00022741"/>
    </source>
</evidence>
<evidence type="ECO:0000256" key="2">
    <source>
        <dbReference type="ARBA" id="ARBA00022917"/>
    </source>
</evidence>
<accession>A0A9E2NKX8</accession>
<dbReference type="NCBIfam" id="TIGR00231">
    <property type="entry name" value="small_GTP"/>
    <property type="match status" value="1"/>
</dbReference>
<feature type="domain" description="Tr-type G" evidence="4">
    <location>
        <begin position="1"/>
        <end position="114"/>
    </location>
</feature>
<dbReference type="GO" id="GO:0032790">
    <property type="term" value="P:ribosome disassembly"/>
    <property type="evidence" value="ECO:0007669"/>
    <property type="project" value="TreeGrafter"/>
</dbReference>
<evidence type="ECO:0000313" key="6">
    <source>
        <dbReference type="Proteomes" id="UP000824229"/>
    </source>
</evidence>